<reference evidence="1 2" key="1">
    <citation type="journal article" date="2007" name="PLoS Genet.">
        <title>Patterns and implications of gene gain and loss in the evolution of Prochlorococcus.</title>
        <authorList>
            <person name="Kettler G.C."/>
            <person name="Martiny A.C."/>
            <person name="Huang K."/>
            <person name="Zucker J."/>
            <person name="Coleman M.L."/>
            <person name="Rodrigue S."/>
            <person name="Chen F."/>
            <person name="Lapidus A."/>
            <person name="Ferriera S."/>
            <person name="Johnson J."/>
            <person name="Steglich C."/>
            <person name="Church G.M."/>
            <person name="Richardson P."/>
            <person name="Chisholm S.W."/>
        </authorList>
    </citation>
    <scope>NUCLEOTIDE SEQUENCE [LARGE SCALE GENOMIC DNA]</scope>
    <source>
        <strain evidence="1 2">MIT 9303</strain>
    </source>
</reference>
<gene>
    <name evidence="1" type="ordered locus">P9303_22981</name>
</gene>
<dbReference type="EMBL" id="CP000554">
    <property type="protein sequence ID" value="ABM79033.1"/>
    <property type="molecule type" value="Genomic_DNA"/>
</dbReference>
<dbReference type="KEGG" id="pmf:P9303_22981"/>
<proteinExistence type="predicted"/>
<protein>
    <submittedName>
        <fullName evidence="1">Predicted phosphatase</fullName>
    </submittedName>
</protein>
<dbReference type="InterPro" id="IPR023214">
    <property type="entry name" value="HAD_sf"/>
</dbReference>
<dbReference type="SUPFAM" id="SSF56784">
    <property type="entry name" value="HAD-like"/>
    <property type="match status" value="1"/>
</dbReference>
<organism evidence="1 2">
    <name type="scientific">Prochlorococcus marinus (strain MIT 9303)</name>
    <dbReference type="NCBI Taxonomy" id="59922"/>
    <lineage>
        <taxon>Bacteria</taxon>
        <taxon>Bacillati</taxon>
        <taxon>Cyanobacteriota</taxon>
        <taxon>Cyanophyceae</taxon>
        <taxon>Synechococcales</taxon>
        <taxon>Prochlorococcaceae</taxon>
        <taxon>Prochlorococcus</taxon>
    </lineage>
</organism>
<dbReference type="BioCyc" id="PMAR59922:G1G80-2014-MONOMER"/>
<dbReference type="Gene3D" id="3.40.50.1000">
    <property type="entry name" value="HAD superfamily/HAD-like"/>
    <property type="match status" value="1"/>
</dbReference>
<dbReference type="STRING" id="59922.P9303_22981"/>
<dbReference type="Proteomes" id="UP000002274">
    <property type="component" value="Chromosome"/>
</dbReference>
<sequence length="258" mass="28983">MTSRSLLVFDFDGVIVDGMGEYWWSARHACMQLVGLDFGPDPLPDAVPEAFRLLRPWIHQGWEMVLLAAELLRSDGPLLRHGAKAFSADYHLRCQQALEAWGWQPGQLQEALEQVRRSALEADRSNWLARHRPFPGVIERLRGLHDEGFDLVVLTTKGAEFTAELLKCFQLAPHGLYGHESGRKPEVLLRLAAERPLRGFVEDRRATLETVLATPGLSSLPCYLASWGYLKPEDCRTLPMGIRLLEPEALAAPLASWP</sequence>
<evidence type="ECO:0000313" key="1">
    <source>
        <dbReference type="EMBL" id="ABM79033.1"/>
    </source>
</evidence>
<dbReference type="RefSeq" id="WP_011826901.1">
    <property type="nucleotide sequence ID" value="NC_008820.1"/>
</dbReference>
<dbReference type="HOGENOM" id="CLU_072689_1_0_3"/>
<evidence type="ECO:0000313" key="2">
    <source>
        <dbReference type="Proteomes" id="UP000002274"/>
    </source>
</evidence>
<dbReference type="InterPro" id="IPR036412">
    <property type="entry name" value="HAD-like_sf"/>
</dbReference>
<accession>A2CC23</accession>
<dbReference type="AlphaFoldDB" id="A2CC23"/>
<name>A2CC23_PROM3</name>